<dbReference type="EMBL" id="RHHT01000025">
    <property type="protein sequence ID" value="RNB78437.1"/>
    <property type="molecule type" value="Genomic_DNA"/>
</dbReference>
<dbReference type="Pfam" id="PF02595">
    <property type="entry name" value="Gly_kinase"/>
    <property type="match status" value="1"/>
</dbReference>
<dbReference type="GO" id="GO:0031388">
    <property type="term" value="P:organic acid phosphorylation"/>
    <property type="evidence" value="ECO:0007669"/>
    <property type="project" value="UniProtKB-UniRule"/>
</dbReference>
<accession>A0A3M8CT28</accession>
<dbReference type="Gene3D" id="3.40.50.10350">
    <property type="entry name" value="Glycerate kinase, domain 1"/>
    <property type="match status" value="1"/>
</dbReference>
<keyword evidence="2 4" id="KW-0808">Transferase</keyword>
<dbReference type="RefSeq" id="WP_122913487.1">
    <property type="nucleotide sequence ID" value="NZ_RHHT01000025.1"/>
</dbReference>
<sequence length="382" mass="39514">MKIVIAPDSFKGSVTALQAAQAIEAGVKKALPSAETVLVPIADGGEGTMEALVAATNGHLVEVQVTGPMRTPVQAAYGVLGGGAATCVIEMASASGLVLVPESQRNPLHSTSYGTGELIRQAFDDGFRRFIIGIGGSATNDGGVGMLQALGMRLYDRNGQLVEPGIAGGKLGEIAKWDADSLDPRIRESNFVIASDVQNPLVGPTGASHIFGPQKGATPEMVESLEQGMSHWAGLVADETGIRLHDLAGAGAAGGMGGAFRAFFPCTVERGIDIVITYTKLASHLQGADLLFTGEGRIDGQTASGKAPMGVAQEAKKQQVPVFVLAGSVGDGLDFLYECGVTSIHSIGNGPLSVSESMERAAELLEQKAEQVMRAYLAGRNR</sequence>
<dbReference type="PIRSF" id="PIRSF006078">
    <property type="entry name" value="GlxK"/>
    <property type="match status" value="1"/>
</dbReference>
<comment type="similarity">
    <text evidence="1 4">Belongs to the glycerate kinase type-1 family.</text>
</comment>
<evidence type="ECO:0000313" key="6">
    <source>
        <dbReference type="Proteomes" id="UP000281915"/>
    </source>
</evidence>
<dbReference type="AlphaFoldDB" id="A0A3M8CT28"/>
<name>A0A3M8CT28_9BACL</name>
<proteinExistence type="inferred from homology"/>
<dbReference type="InterPro" id="IPR018193">
    <property type="entry name" value="Glyc_kinase_flavodox-like_fold"/>
</dbReference>
<dbReference type="InterPro" id="IPR036129">
    <property type="entry name" value="Glycerate_kinase_sf"/>
</dbReference>
<evidence type="ECO:0000256" key="3">
    <source>
        <dbReference type="ARBA" id="ARBA00022777"/>
    </source>
</evidence>
<evidence type="ECO:0000256" key="1">
    <source>
        <dbReference type="ARBA" id="ARBA00006284"/>
    </source>
</evidence>
<organism evidence="5 6">
    <name type="scientific">Brevibacillus panacihumi</name>
    <dbReference type="NCBI Taxonomy" id="497735"/>
    <lineage>
        <taxon>Bacteria</taxon>
        <taxon>Bacillati</taxon>
        <taxon>Bacillota</taxon>
        <taxon>Bacilli</taxon>
        <taxon>Bacillales</taxon>
        <taxon>Paenibacillaceae</taxon>
        <taxon>Brevibacillus</taxon>
    </lineage>
</organism>
<evidence type="ECO:0000256" key="4">
    <source>
        <dbReference type="PIRNR" id="PIRNR006078"/>
    </source>
</evidence>
<keyword evidence="3 4" id="KW-0418">Kinase</keyword>
<dbReference type="Gene3D" id="3.90.1510.10">
    <property type="entry name" value="Glycerate kinase, domain 2"/>
    <property type="match status" value="1"/>
</dbReference>
<dbReference type="InterPro" id="IPR004381">
    <property type="entry name" value="Glycerate_kinase"/>
</dbReference>
<comment type="caution">
    <text evidence="5">The sequence shown here is derived from an EMBL/GenBank/DDBJ whole genome shotgun (WGS) entry which is preliminary data.</text>
</comment>
<protein>
    <submittedName>
        <fullName evidence="5">Glycerate kinase</fullName>
    </submittedName>
</protein>
<evidence type="ECO:0000313" key="5">
    <source>
        <dbReference type="EMBL" id="RNB78437.1"/>
    </source>
</evidence>
<dbReference type="NCBIfam" id="TIGR00045">
    <property type="entry name" value="glycerate kinase"/>
    <property type="match status" value="1"/>
</dbReference>
<evidence type="ECO:0000256" key="2">
    <source>
        <dbReference type="ARBA" id="ARBA00022679"/>
    </source>
</evidence>
<reference evidence="5 6" key="1">
    <citation type="submission" date="2018-10" db="EMBL/GenBank/DDBJ databases">
        <title>Phylogenomics of Brevibacillus.</title>
        <authorList>
            <person name="Dunlap C."/>
        </authorList>
    </citation>
    <scope>NUCLEOTIDE SEQUENCE [LARGE SCALE GENOMIC DNA]</scope>
    <source>
        <strain evidence="5 6">JCM 15085</strain>
    </source>
</reference>
<dbReference type="SUPFAM" id="SSF110738">
    <property type="entry name" value="Glycerate kinase I"/>
    <property type="match status" value="1"/>
</dbReference>
<dbReference type="GO" id="GO:0008887">
    <property type="term" value="F:glycerate kinase activity"/>
    <property type="evidence" value="ECO:0007669"/>
    <property type="project" value="UniProtKB-UniRule"/>
</dbReference>
<dbReference type="PANTHER" id="PTHR21599">
    <property type="entry name" value="GLYCERATE KINASE"/>
    <property type="match status" value="1"/>
</dbReference>
<dbReference type="InterPro" id="IPR018197">
    <property type="entry name" value="Glycerate_kinase_RE-like"/>
</dbReference>
<dbReference type="PANTHER" id="PTHR21599:SF0">
    <property type="entry name" value="GLYCERATE KINASE"/>
    <property type="match status" value="1"/>
</dbReference>
<dbReference type="Proteomes" id="UP000281915">
    <property type="component" value="Unassembled WGS sequence"/>
</dbReference>
<gene>
    <name evidence="5" type="ORF">EDM58_11600</name>
</gene>